<organism evidence="3 4">
    <name type="scientific">Stieleria marina</name>
    <dbReference type="NCBI Taxonomy" id="1930275"/>
    <lineage>
        <taxon>Bacteria</taxon>
        <taxon>Pseudomonadati</taxon>
        <taxon>Planctomycetota</taxon>
        <taxon>Planctomycetia</taxon>
        <taxon>Pirellulales</taxon>
        <taxon>Pirellulaceae</taxon>
        <taxon>Stieleria</taxon>
    </lineage>
</organism>
<dbReference type="Proteomes" id="UP000319817">
    <property type="component" value="Chromosome"/>
</dbReference>
<dbReference type="EMBL" id="CP036526">
    <property type="protein sequence ID" value="QDT12575.1"/>
    <property type="molecule type" value="Genomic_DNA"/>
</dbReference>
<dbReference type="RefSeq" id="WP_145420454.1">
    <property type="nucleotide sequence ID" value="NZ_CP036526.1"/>
</dbReference>
<feature type="region of interest" description="Disordered" evidence="1">
    <location>
        <begin position="1"/>
        <end position="29"/>
    </location>
</feature>
<feature type="transmembrane region" description="Helical" evidence="2">
    <location>
        <begin position="38"/>
        <end position="62"/>
    </location>
</feature>
<protein>
    <submittedName>
        <fullName evidence="3">Uncharacterized protein</fullName>
    </submittedName>
</protein>
<name>A0A517NZN5_9BACT</name>
<keyword evidence="2" id="KW-0812">Transmembrane</keyword>
<dbReference type="OrthoDB" id="263121at2"/>
<accession>A0A517NZN5</accession>
<reference evidence="3 4" key="1">
    <citation type="submission" date="2019-02" db="EMBL/GenBank/DDBJ databases">
        <title>Deep-cultivation of Planctomycetes and their phenomic and genomic characterization uncovers novel biology.</title>
        <authorList>
            <person name="Wiegand S."/>
            <person name="Jogler M."/>
            <person name="Boedeker C."/>
            <person name="Pinto D."/>
            <person name="Vollmers J."/>
            <person name="Rivas-Marin E."/>
            <person name="Kohn T."/>
            <person name="Peeters S.H."/>
            <person name="Heuer A."/>
            <person name="Rast P."/>
            <person name="Oberbeckmann S."/>
            <person name="Bunk B."/>
            <person name="Jeske O."/>
            <person name="Meyerdierks A."/>
            <person name="Storesund J.E."/>
            <person name="Kallscheuer N."/>
            <person name="Luecker S."/>
            <person name="Lage O.M."/>
            <person name="Pohl T."/>
            <person name="Merkel B.J."/>
            <person name="Hornburger P."/>
            <person name="Mueller R.-W."/>
            <person name="Bruemmer F."/>
            <person name="Labrenz M."/>
            <person name="Spormann A.M."/>
            <person name="Op den Camp H."/>
            <person name="Overmann J."/>
            <person name="Amann R."/>
            <person name="Jetten M.S.M."/>
            <person name="Mascher T."/>
            <person name="Medema M.H."/>
            <person name="Devos D.P."/>
            <person name="Kaster A.-K."/>
            <person name="Ovreas L."/>
            <person name="Rohde M."/>
            <person name="Galperin M.Y."/>
            <person name="Jogler C."/>
        </authorList>
    </citation>
    <scope>NUCLEOTIDE SEQUENCE [LARGE SCALE GENOMIC DNA]</scope>
    <source>
        <strain evidence="3 4">K23_9</strain>
    </source>
</reference>
<evidence type="ECO:0000256" key="1">
    <source>
        <dbReference type="SAM" id="MobiDB-lite"/>
    </source>
</evidence>
<sequence>MNGSNLTTGKDAPDEPVSGDEVAAENHASDGGPGWMPAIMAATLIFGMVIFVTCSFTTWLLFQKRSEFAVKTLRGTYLPSIEQSLLEPEDKERTLALLEEFTQELERGKYEDWQAGGVMTRMIRLPVLQWGDLAAVEAFTKSHADSFDEAAQRQFSRLRWTAEINKATGIDFDHVLDPVIQYDDSLRGQHLVEPLQIEAVKDVVKRCKEVADRFEVEDKRFDDVWIDQIVNRQIKAGLELGSI</sequence>
<evidence type="ECO:0000256" key="2">
    <source>
        <dbReference type="SAM" id="Phobius"/>
    </source>
</evidence>
<keyword evidence="2" id="KW-1133">Transmembrane helix</keyword>
<dbReference type="AlphaFoldDB" id="A0A517NZN5"/>
<evidence type="ECO:0000313" key="3">
    <source>
        <dbReference type="EMBL" id="QDT12575.1"/>
    </source>
</evidence>
<gene>
    <name evidence="3" type="ORF">K239x_45850</name>
</gene>
<evidence type="ECO:0000313" key="4">
    <source>
        <dbReference type="Proteomes" id="UP000319817"/>
    </source>
</evidence>
<keyword evidence="4" id="KW-1185">Reference proteome</keyword>
<keyword evidence="2" id="KW-0472">Membrane</keyword>
<proteinExistence type="predicted"/>